<feature type="transmembrane region" description="Helical" evidence="1">
    <location>
        <begin position="45"/>
        <end position="62"/>
    </location>
</feature>
<comment type="caution">
    <text evidence="2">The sequence shown here is derived from an EMBL/GenBank/DDBJ whole genome shotgun (WGS) entry which is preliminary data.</text>
</comment>
<name>A0A396ICE1_MEDTR</name>
<dbReference type="Gramene" id="rna25062">
    <property type="protein sequence ID" value="RHN62481.1"/>
    <property type="gene ID" value="gene25062"/>
</dbReference>
<dbReference type="Proteomes" id="UP000265566">
    <property type="component" value="Chromosome 4"/>
</dbReference>
<keyword evidence="1" id="KW-1133">Transmembrane helix</keyword>
<accession>A0A396ICE1</accession>
<keyword evidence="1" id="KW-0472">Membrane</keyword>
<dbReference type="EMBL" id="PSQE01000004">
    <property type="protein sequence ID" value="RHN62481.1"/>
    <property type="molecule type" value="Genomic_DNA"/>
</dbReference>
<keyword evidence="1" id="KW-0812">Transmembrane</keyword>
<protein>
    <recommendedName>
        <fullName evidence="4">Transmembrane protein</fullName>
    </recommendedName>
</protein>
<proteinExistence type="predicted"/>
<organism evidence="2 3">
    <name type="scientific">Medicago truncatula</name>
    <name type="common">Barrel medic</name>
    <name type="synonym">Medicago tribuloides</name>
    <dbReference type="NCBI Taxonomy" id="3880"/>
    <lineage>
        <taxon>Eukaryota</taxon>
        <taxon>Viridiplantae</taxon>
        <taxon>Streptophyta</taxon>
        <taxon>Embryophyta</taxon>
        <taxon>Tracheophyta</taxon>
        <taxon>Spermatophyta</taxon>
        <taxon>Magnoliopsida</taxon>
        <taxon>eudicotyledons</taxon>
        <taxon>Gunneridae</taxon>
        <taxon>Pentapetalae</taxon>
        <taxon>rosids</taxon>
        <taxon>fabids</taxon>
        <taxon>Fabales</taxon>
        <taxon>Fabaceae</taxon>
        <taxon>Papilionoideae</taxon>
        <taxon>50 kb inversion clade</taxon>
        <taxon>NPAAA clade</taxon>
        <taxon>Hologalegina</taxon>
        <taxon>IRL clade</taxon>
        <taxon>Trifolieae</taxon>
        <taxon>Medicago</taxon>
    </lineage>
</organism>
<evidence type="ECO:0000256" key="1">
    <source>
        <dbReference type="SAM" id="Phobius"/>
    </source>
</evidence>
<evidence type="ECO:0008006" key="4">
    <source>
        <dbReference type="Google" id="ProtNLM"/>
    </source>
</evidence>
<sequence length="98" mass="11136">MKMRARGGVVGFGSHDLVKRVRFLGVVKILVCSPSSKGRKKIEEAFGVVFLLLLPLIITNLCNLKMKMPLCFTQFLSLYNVLWGYFSHPTFLNYTSIH</sequence>
<gene>
    <name evidence="2" type="ORF">MtrunA17_Chr4g0047881</name>
</gene>
<evidence type="ECO:0000313" key="3">
    <source>
        <dbReference type="Proteomes" id="UP000265566"/>
    </source>
</evidence>
<reference evidence="3" key="1">
    <citation type="journal article" date="2018" name="Nat. Plants">
        <title>Whole-genome landscape of Medicago truncatula symbiotic genes.</title>
        <authorList>
            <person name="Pecrix Y."/>
            <person name="Staton S.E."/>
            <person name="Sallet E."/>
            <person name="Lelandais-Briere C."/>
            <person name="Moreau S."/>
            <person name="Carrere S."/>
            <person name="Blein T."/>
            <person name="Jardinaud M.F."/>
            <person name="Latrasse D."/>
            <person name="Zouine M."/>
            <person name="Zahm M."/>
            <person name="Kreplak J."/>
            <person name="Mayjonade B."/>
            <person name="Satge C."/>
            <person name="Perez M."/>
            <person name="Cauet S."/>
            <person name="Marande W."/>
            <person name="Chantry-Darmon C."/>
            <person name="Lopez-Roques C."/>
            <person name="Bouchez O."/>
            <person name="Berard A."/>
            <person name="Debelle F."/>
            <person name="Munos S."/>
            <person name="Bendahmane A."/>
            <person name="Berges H."/>
            <person name="Niebel A."/>
            <person name="Buitink J."/>
            <person name="Frugier F."/>
            <person name="Benhamed M."/>
            <person name="Crespi M."/>
            <person name="Gouzy J."/>
            <person name="Gamas P."/>
        </authorList>
    </citation>
    <scope>NUCLEOTIDE SEQUENCE [LARGE SCALE GENOMIC DNA]</scope>
    <source>
        <strain evidence="3">cv. Jemalong A17</strain>
    </source>
</reference>
<dbReference type="AlphaFoldDB" id="A0A396ICE1"/>
<evidence type="ECO:0000313" key="2">
    <source>
        <dbReference type="EMBL" id="RHN62481.1"/>
    </source>
</evidence>
<feature type="transmembrane region" description="Helical" evidence="1">
    <location>
        <begin position="69"/>
        <end position="86"/>
    </location>
</feature>